<protein>
    <submittedName>
        <fullName evidence="11">Transposase</fullName>
    </submittedName>
</protein>
<dbReference type="Pfam" id="PF07282">
    <property type="entry name" value="Cas12f1-like_TNB"/>
    <property type="match status" value="1"/>
</dbReference>
<sequence length="381" mass="43251">MLLKGFKTKLNPNNKQRSLLAQHAGCARWAYNWGLQECFQGIEARNKAKEKGEPLPKFPSAIDLHKKLNAEVKPEQKWFYNSSKCAPQQALRDLENAWKRYLKIKGSGTPKRKKKFIDDHFYLDGAIAIRNGFIQLPRIGLIRLHETVPNQKIKSANVSRKAGEWYVAFKVEVEQVITDKKFGRVGVDLGIKTLATLSDGTVYPALKPYHTNKRKLKVLQRKMSRQTLGGKNREKTKQKIAKLHARVADIRNNATHKLTSHLAKNHSEIVIENLNVAGLLKNHKLASAIADSGFYEFRRQLEYKAEWYGSKVIVIDRFYPSSQLCSNCGHRQAMPLHLRTYDCPNCGICIDRDLNASINIKNYSETAASSAVEACGRDLPL</sequence>
<comment type="similarity">
    <text evidence="2">In the N-terminal section; belongs to the transposase 2 family.</text>
</comment>
<dbReference type="Proteomes" id="UP001526143">
    <property type="component" value="Unassembled WGS sequence"/>
</dbReference>
<proteinExistence type="inferred from homology"/>
<evidence type="ECO:0000256" key="2">
    <source>
        <dbReference type="ARBA" id="ARBA00011044"/>
    </source>
</evidence>
<keyword evidence="4" id="KW-0479">Metal-binding</keyword>
<evidence type="ECO:0000256" key="5">
    <source>
        <dbReference type="ARBA" id="ARBA00022833"/>
    </source>
</evidence>
<feature type="domain" description="Probable transposase IS891/IS1136/IS1341" evidence="8">
    <location>
        <begin position="170"/>
        <end position="282"/>
    </location>
</feature>
<dbReference type="InterPro" id="IPR051399">
    <property type="entry name" value="RNA-guided_DNA_endo/Transpos"/>
</dbReference>
<dbReference type="Pfam" id="PF12323">
    <property type="entry name" value="HTH_OrfB_IS605"/>
    <property type="match status" value="1"/>
</dbReference>
<dbReference type="Pfam" id="PF01385">
    <property type="entry name" value="OrfB_IS605"/>
    <property type="match status" value="1"/>
</dbReference>
<dbReference type="InterPro" id="IPR001959">
    <property type="entry name" value="Transposase"/>
</dbReference>
<keyword evidence="6" id="KW-0238">DNA-binding</keyword>
<dbReference type="RefSeq" id="WP_263744914.1">
    <property type="nucleotide sequence ID" value="NZ_JAOWRF010000112.1"/>
</dbReference>
<dbReference type="NCBIfam" id="TIGR01766">
    <property type="entry name" value="IS200/IS605 family accessory protein TnpB-like domain"/>
    <property type="match status" value="1"/>
</dbReference>
<keyword evidence="3" id="KW-0815">Transposition</keyword>
<evidence type="ECO:0000256" key="4">
    <source>
        <dbReference type="ARBA" id="ARBA00022723"/>
    </source>
</evidence>
<keyword evidence="5" id="KW-0862">Zinc</keyword>
<feature type="domain" description="Cas12f1-like TNB" evidence="9">
    <location>
        <begin position="294"/>
        <end position="360"/>
    </location>
</feature>
<dbReference type="NCBIfam" id="NF040570">
    <property type="entry name" value="guided_TnpB"/>
    <property type="match status" value="1"/>
</dbReference>
<organism evidence="11 12">
    <name type="scientific">Plectonema radiosum NIES-515</name>
    <dbReference type="NCBI Taxonomy" id="2986073"/>
    <lineage>
        <taxon>Bacteria</taxon>
        <taxon>Bacillati</taxon>
        <taxon>Cyanobacteriota</taxon>
        <taxon>Cyanophyceae</taxon>
        <taxon>Oscillatoriophycideae</taxon>
        <taxon>Oscillatoriales</taxon>
        <taxon>Microcoleaceae</taxon>
        <taxon>Plectonema</taxon>
    </lineage>
</organism>
<dbReference type="InterPro" id="IPR010095">
    <property type="entry name" value="Cas12f1-like_TNB"/>
</dbReference>
<dbReference type="InterPro" id="IPR021027">
    <property type="entry name" value="Transposase_put_HTH"/>
</dbReference>
<evidence type="ECO:0000256" key="1">
    <source>
        <dbReference type="ARBA" id="ARBA00008761"/>
    </source>
</evidence>
<name>A0ABT3AWA5_9CYAN</name>
<comment type="similarity">
    <text evidence="1">In the C-terminal section; belongs to the transposase 35 family.</text>
</comment>
<evidence type="ECO:0000259" key="9">
    <source>
        <dbReference type="Pfam" id="PF07282"/>
    </source>
</evidence>
<accession>A0ABT3AWA5</accession>
<gene>
    <name evidence="11" type="ORF">OGM63_07660</name>
</gene>
<evidence type="ECO:0000313" key="12">
    <source>
        <dbReference type="Proteomes" id="UP001526143"/>
    </source>
</evidence>
<evidence type="ECO:0000256" key="6">
    <source>
        <dbReference type="ARBA" id="ARBA00023125"/>
    </source>
</evidence>
<keyword evidence="7" id="KW-0233">DNA recombination</keyword>
<feature type="domain" description="Transposase putative helix-turn-helix" evidence="10">
    <location>
        <begin position="1"/>
        <end position="47"/>
    </location>
</feature>
<evidence type="ECO:0000313" key="11">
    <source>
        <dbReference type="EMBL" id="MCV3213402.1"/>
    </source>
</evidence>
<dbReference type="EMBL" id="JAOWRF010000112">
    <property type="protein sequence ID" value="MCV3213402.1"/>
    <property type="molecule type" value="Genomic_DNA"/>
</dbReference>
<dbReference type="PANTHER" id="PTHR30405">
    <property type="entry name" value="TRANSPOSASE"/>
    <property type="match status" value="1"/>
</dbReference>
<reference evidence="11 12" key="1">
    <citation type="submission" date="2022-10" db="EMBL/GenBank/DDBJ databases">
        <title>Identification of biosynthetic pathway for the production of the potent trypsin inhibitor radiosumin.</title>
        <authorList>
            <person name="Fewer D.P."/>
            <person name="Delbaje E."/>
            <person name="Ouyang X."/>
            <person name="Agostino P.D."/>
            <person name="Wahlsten M."/>
            <person name="Jokela J."/>
            <person name="Permi P."/>
            <person name="Haapaniemi E."/>
            <person name="Koistinen H."/>
        </authorList>
    </citation>
    <scope>NUCLEOTIDE SEQUENCE [LARGE SCALE GENOMIC DNA]</scope>
    <source>
        <strain evidence="11 12">NIES-515</strain>
    </source>
</reference>
<keyword evidence="12" id="KW-1185">Reference proteome</keyword>
<evidence type="ECO:0000259" key="10">
    <source>
        <dbReference type="Pfam" id="PF12323"/>
    </source>
</evidence>
<evidence type="ECO:0000256" key="7">
    <source>
        <dbReference type="ARBA" id="ARBA00023172"/>
    </source>
</evidence>
<evidence type="ECO:0000259" key="8">
    <source>
        <dbReference type="Pfam" id="PF01385"/>
    </source>
</evidence>
<evidence type="ECO:0000256" key="3">
    <source>
        <dbReference type="ARBA" id="ARBA00022578"/>
    </source>
</evidence>
<dbReference type="PANTHER" id="PTHR30405:SF25">
    <property type="entry name" value="RNA-GUIDED DNA ENDONUCLEASE INSQ-RELATED"/>
    <property type="match status" value="1"/>
</dbReference>
<comment type="caution">
    <text evidence="11">The sequence shown here is derived from an EMBL/GenBank/DDBJ whole genome shotgun (WGS) entry which is preliminary data.</text>
</comment>